<dbReference type="SUPFAM" id="SSF82171">
    <property type="entry name" value="DPP6 N-terminal domain-like"/>
    <property type="match status" value="1"/>
</dbReference>
<keyword evidence="2" id="KW-1185">Reference proteome</keyword>
<evidence type="ECO:0000313" key="1">
    <source>
        <dbReference type="EMBL" id="GAA3805855.1"/>
    </source>
</evidence>
<comment type="caution">
    <text evidence="1">The sequence shown here is derived from an EMBL/GenBank/DDBJ whole genome shotgun (WGS) entry which is preliminary data.</text>
</comment>
<gene>
    <name evidence="1" type="ORF">GCM10022226_27460</name>
</gene>
<dbReference type="EMBL" id="BAAAZR010000004">
    <property type="protein sequence ID" value="GAA3805855.1"/>
    <property type="molecule type" value="Genomic_DNA"/>
</dbReference>
<dbReference type="Gene3D" id="2.120.10.30">
    <property type="entry name" value="TolB, C-terminal domain"/>
    <property type="match status" value="1"/>
</dbReference>
<name>A0ABP7HW70_9ACTN</name>
<proteinExistence type="predicted"/>
<sequence>MFVRTPYRQVSVSKSGRWAAEVPGYKRYLPANRIVLIDRVRHKEYSVKMPVGATSAQWSPDGRTLLLTAYRMRGTAYKTIGFVTINVTERKPRLVKAGSAWTVSDWDVGMKGGFFWNADGTGVMSTLKNDKGIAAYNLSGGRTRVYTGVGSLEARVTSLFSPSGRQFVSLGGGDSSYTRAILIVDAETGKVVHRLRGGFQGWYDDNHVIVMYRTAVQPSAVPTSTFRLVSLDGKAGMVLIQEQLRYTNAIADYKAHIAWLDFSR</sequence>
<reference evidence="2" key="1">
    <citation type="journal article" date="2019" name="Int. J. Syst. Evol. Microbiol.">
        <title>The Global Catalogue of Microorganisms (GCM) 10K type strain sequencing project: providing services to taxonomists for standard genome sequencing and annotation.</title>
        <authorList>
            <consortium name="The Broad Institute Genomics Platform"/>
            <consortium name="The Broad Institute Genome Sequencing Center for Infectious Disease"/>
            <person name="Wu L."/>
            <person name="Ma J."/>
        </authorList>
    </citation>
    <scope>NUCLEOTIDE SEQUENCE [LARGE SCALE GENOMIC DNA]</scope>
    <source>
        <strain evidence="2">JCM 16908</strain>
    </source>
</reference>
<organism evidence="1 2">
    <name type="scientific">Sphaerisporangium flaviroseum</name>
    <dbReference type="NCBI Taxonomy" id="509199"/>
    <lineage>
        <taxon>Bacteria</taxon>
        <taxon>Bacillati</taxon>
        <taxon>Actinomycetota</taxon>
        <taxon>Actinomycetes</taxon>
        <taxon>Streptosporangiales</taxon>
        <taxon>Streptosporangiaceae</taxon>
        <taxon>Sphaerisporangium</taxon>
    </lineage>
</organism>
<accession>A0ABP7HW70</accession>
<dbReference type="InterPro" id="IPR011042">
    <property type="entry name" value="6-blade_b-propeller_TolB-like"/>
</dbReference>
<protein>
    <submittedName>
        <fullName evidence="1">Uncharacterized protein</fullName>
    </submittedName>
</protein>
<evidence type="ECO:0000313" key="2">
    <source>
        <dbReference type="Proteomes" id="UP001500888"/>
    </source>
</evidence>
<dbReference type="Proteomes" id="UP001500888">
    <property type="component" value="Unassembled WGS sequence"/>
</dbReference>